<keyword evidence="3" id="KW-1185">Reference proteome</keyword>
<protein>
    <submittedName>
        <fullName evidence="2">Uncharacterized protein</fullName>
    </submittedName>
</protein>
<dbReference type="EMBL" id="MU004189">
    <property type="protein sequence ID" value="KAF2495097.1"/>
    <property type="molecule type" value="Genomic_DNA"/>
</dbReference>
<reference evidence="2" key="1">
    <citation type="journal article" date="2020" name="Stud. Mycol.">
        <title>101 Dothideomycetes genomes: a test case for predicting lifestyles and emergence of pathogens.</title>
        <authorList>
            <person name="Haridas S."/>
            <person name="Albert R."/>
            <person name="Binder M."/>
            <person name="Bloem J."/>
            <person name="Labutti K."/>
            <person name="Salamov A."/>
            <person name="Andreopoulos B."/>
            <person name="Baker S."/>
            <person name="Barry K."/>
            <person name="Bills G."/>
            <person name="Bluhm B."/>
            <person name="Cannon C."/>
            <person name="Castanera R."/>
            <person name="Culley D."/>
            <person name="Daum C."/>
            <person name="Ezra D."/>
            <person name="Gonzalez J."/>
            <person name="Henrissat B."/>
            <person name="Kuo A."/>
            <person name="Liang C."/>
            <person name="Lipzen A."/>
            <person name="Lutzoni F."/>
            <person name="Magnuson J."/>
            <person name="Mondo S."/>
            <person name="Nolan M."/>
            <person name="Ohm R."/>
            <person name="Pangilinan J."/>
            <person name="Park H.-J."/>
            <person name="Ramirez L."/>
            <person name="Alfaro M."/>
            <person name="Sun H."/>
            <person name="Tritt A."/>
            <person name="Yoshinaga Y."/>
            <person name="Zwiers L.-H."/>
            <person name="Turgeon B."/>
            <person name="Goodwin S."/>
            <person name="Spatafora J."/>
            <person name="Crous P."/>
            <person name="Grigoriev I."/>
        </authorList>
    </citation>
    <scope>NUCLEOTIDE SEQUENCE</scope>
    <source>
        <strain evidence="2">CBS 269.34</strain>
    </source>
</reference>
<keyword evidence="1" id="KW-0472">Membrane</keyword>
<evidence type="ECO:0000313" key="2">
    <source>
        <dbReference type="EMBL" id="KAF2495097.1"/>
    </source>
</evidence>
<proteinExistence type="predicted"/>
<accession>A0A6A6QVY3</accession>
<dbReference type="PANTHER" id="PTHR35043:SF9">
    <property type="match status" value="1"/>
</dbReference>
<feature type="transmembrane region" description="Helical" evidence="1">
    <location>
        <begin position="202"/>
        <end position="227"/>
    </location>
</feature>
<organism evidence="2 3">
    <name type="scientific">Lophium mytilinum</name>
    <dbReference type="NCBI Taxonomy" id="390894"/>
    <lineage>
        <taxon>Eukaryota</taxon>
        <taxon>Fungi</taxon>
        <taxon>Dikarya</taxon>
        <taxon>Ascomycota</taxon>
        <taxon>Pezizomycotina</taxon>
        <taxon>Dothideomycetes</taxon>
        <taxon>Pleosporomycetidae</taxon>
        <taxon>Mytilinidiales</taxon>
        <taxon>Mytilinidiaceae</taxon>
        <taxon>Lophium</taxon>
    </lineage>
</organism>
<dbReference type="AlphaFoldDB" id="A0A6A6QVY3"/>
<dbReference type="OrthoDB" id="9451547at2759"/>
<feature type="transmembrane region" description="Helical" evidence="1">
    <location>
        <begin position="239"/>
        <end position="260"/>
    </location>
</feature>
<sequence length="289" mass="32860">MRGSLGDALPWQKAVSYGFPLSETITLRERDRTSDNASIDSDAAFPAETVHINAVEPGSTLRLLPDHAHYNIQVSFLSFPGTEDPQSTWIELDEVCSRLWKLASEALQKYPDPPDQISLRSTTYCIDPWSLHHMRYRLFSSFSEYPLVAVKRRLKSGLFESFPFDEALPYTDMLAFILAGFVYGGLYLLAWTAPFASHTQRILWRMSSAAIFGAGPALLAVLGALFGMNKFPKVSDHDWVIIILFWLLVPPLYLFSRTYLVVECFLNIARLPEEVYRQPSWSQYVPHIS</sequence>
<keyword evidence="1" id="KW-0812">Transmembrane</keyword>
<feature type="transmembrane region" description="Helical" evidence="1">
    <location>
        <begin position="173"/>
        <end position="190"/>
    </location>
</feature>
<name>A0A6A6QVY3_9PEZI</name>
<dbReference type="Proteomes" id="UP000799750">
    <property type="component" value="Unassembled WGS sequence"/>
</dbReference>
<dbReference type="PANTHER" id="PTHR35043">
    <property type="entry name" value="TRANSCRIPTION FACTOR DOMAIN-CONTAINING PROTEIN"/>
    <property type="match status" value="1"/>
</dbReference>
<gene>
    <name evidence="2" type="ORF">BU16DRAFT_526983</name>
</gene>
<keyword evidence="1" id="KW-1133">Transmembrane helix</keyword>
<evidence type="ECO:0000256" key="1">
    <source>
        <dbReference type="SAM" id="Phobius"/>
    </source>
</evidence>
<evidence type="ECO:0000313" key="3">
    <source>
        <dbReference type="Proteomes" id="UP000799750"/>
    </source>
</evidence>